<name>A0AAV4JMT6_9GAST</name>
<feature type="region of interest" description="Disordered" evidence="6">
    <location>
        <begin position="240"/>
        <end position="286"/>
    </location>
</feature>
<sequence>MLCRFLHAPTRKWLELEAKMWWHRIERSMKYCSIIGAHFVMMPVSFVWVYEDLSVYTDSYFRFACSPKCMDADSEWILSICIAMVCPGILIARKIAEKVGLKLAGILAAIISNAVTLAFAWTVKISVAGTIVLLGVIMGLMQGVTCVVVLRYVLGWAPDKVPLFVGTTSSFTTLASLVHKEIIRAIVNPEHFQPDALMDSRTLFSQQKVLERVPKAIIVYAAITGCFQFVGFLLLAPQPKPPEVSSGERENSNSSSEDGSVDLDDKSSRKPLKNPHTPGQRYGHEGYGSNGVIKWTLSQTADKPIDASSTLSLTKEKCTTPIEKDNQQKSVKPSEALKTPVFYVVSMFGMVTMFGISLKIHYYKHTELVYLNHKHYLTLVGILNPLVASATRVLLGWALTKHYIKVKDAIVFTLAVNSVLSACWYVMQLTNTGLYMFLVLTLALIQNLLNMILLLTTLHVFGPACLSINFGLVLLSCTLVGVLSPLVIASLTNLIGWIWLFGSASILSLSVLVLAVITDFSPQSSSP</sequence>
<comment type="subcellular location">
    <subcellularLocation>
        <location evidence="1">Membrane</location>
        <topology evidence="1">Multi-pass membrane protein</topology>
    </subcellularLocation>
</comment>
<dbReference type="GO" id="GO:0022857">
    <property type="term" value="F:transmembrane transporter activity"/>
    <property type="evidence" value="ECO:0007669"/>
    <property type="project" value="InterPro"/>
</dbReference>
<feature type="transmembrane region" description="Helical" evidence="7">
    <location>
        <begin position="433"/>
        <end position="456"/>
    </location>
</feature>
<protein>
    <submittedName>
        <fullName evidence="8">Oxalate:formate antiporter</fullName>
    </submittedName>
</protein>
<feature type="transmembrane region" description="Helical" evidence="7">
    <location>
        <begin position="99"/>
        <end position="121"/>
    </location>
</feature>
<dbReference type="InterPro" id="IPR036259">
    <property type="entry name" value="MFS_trans_sf"/>
</dbReference>
<keyword evidence="9" id="KW-1185">Reference proteome</keyword>
<evidence type="ECO:0000256" key="5">
    <source>
        <dbReference type="ARBA" id="ARBA00023136"/>
    </source>
</evidence>
<organism evidence="8 9">
    <name type="scientific">Elysia marginata</name>
    <dbReference type="NCBI Taxonomy" id="1093978"/>
    <lineage>
        <taxon>Eukaryota</taxon>
        <taxon>Metazoa</taxon>
        <taxon>Spiralia</taxon>
        <taxon>Lophotrochozoa</taxon>
        <taxon>Mollusca</taxon>
        <taxon>Gastropoda</taxon>
        <taxon>Heterobranchia</taxon>
        <taxon>Euthyneura</taxon>
        <taxon>Panpulmonata</taxon>
        <taxon>Sacoglossa</taxon>
        <taxon>Placobranchoidea</taxon>
        <taxon>Plakobranchidae</taxon>
        <taxon>Elysia</taxon>
    </lineage>
</organism>
<feature type="transmembrane region" description="Helical" evidence="7">
    <location>
        <begin position="127"/>
        <end position="154"/>
    </location>
</feature>
<dbReference type="InterPro" id="IPR011701">
    <property type="entry name" value="MFS"/>
</dbReference>
<feature type="transmembrane region" description="Helical" evidence="7">
    <location>
        <begin position="76"/>
        <end position="92"/>
    </location>
</feature>
<keyword evidence="5 7" id="KW-0472">Membrane</keyword>
<evidence type="ECO:0000256" key="4">
    <source>
        <dbReference type="ARBA" id="ARBA00022989"/>
    </source>
</evidence>
<dbReference type="EMBL" id="BMAT01010269">
    <property type="protein sequence ID" value="GFS23424.1"/>
    <property type="molecule type" value="Genomic_DNA"/>
</dbReference>
<evidence type="ECO:0000256" key="3">
    <source>
        <dbReference type="ARBA" id="ARBA00022692"/>
    </source>
</evidence>
<feature type="transmembrane region" description="Helical" evidence="7">
    <location>
        <begin position="375"/>
        <end position="397"/>
    </location>
</feature>
<feature type="transmembrane region" description="Helical" evidence="7">
    <location>
        <begin position="341"/>
        <end position="363"/>
    </location>
</feature>
<dbReference type="Proteomes" id="UP000762676">
    <property type="component" value="Unassembled WGS sequence"/>
</dbReference>
<evidence type="ECO:0000256" key="6">
    <source>
        <dbReference type="SAM" id="MobiDB-lite"/>
    </source>
</evidence>
<comment type="caution">
    <text evidence="8">The sequence shown here is derived from an EMBL/GenBank/DDBJ whole genome shotgun (WGS) entry which is preliminary data.</text>
</comment>
<dbReference type="Gene3D" id="1.20.1250.20">
    <property type="entry name" value="MFS general substrate transporter like domains"/>
    <property type="match status" value="1"/>
</dbReference>
<reference evidence="8 9" key="1">
    <citation type="journal article" date="2021" name="Elife">
        <title>Chloroplast acquisition without the gene transfer in kleptoplastic sea slugs, Plakobranchus ocellatus.</title>
        <authorList>
            <person name="Maeda T."/>
            <person name="Takahashi S."/>
            <person name="Yoshida T."/>
            <person name="Shimamura S."/>
            <person name="Takaki Y."/>
            <person name="Nagai Y."/>
            <person name="Toyoda A."/>
            <person name="Suzuki Y."/>
            <person name="Arimoto A."/>
            <person name="Ishii H."/>
            <person name="Satoh N."/>
            <person name="Nishiyama T."/>
            <person name="Hasebe M."/>
            <person name="Maruyama T."/>
            <person name="Minagawa J."/>
            <person name="Obokata J."/>
            <person name="Shigenobu S."/>
        </authorList>
    </citation>
    <scope>NUCLEOTIDE SEQUENCE [LARGE SCALE GENOMIC DNA]</scope>
</reference>
<dbReference type="Pfam" id="PF07690">
    <property type="entry name" value="MFS_1"/>
    <property type="match status" value="1"/>
</dbReference>
<evidence type="ECO:0000256" key="7">
    <source>
        <dbReference type="SAM" id="Phobius"/>
    </source>
</evidence>
<evidence type="ECO:0000256" key="1">
    <source>
        <dbReference type="ARBA" id="ARBA00004141"/>
    </source>
</evidence>
<gene>
    <name evidence="8" type="ORF">ElyMa_005132600</name>
</gene>
<dbReference type="PANTHER" id="PTHR43385:SF1">
    <property type="entry name" value="RIBOFLAVIN TRANSPORTER RIBJ"/>
    <property type="match status" value="1"/>
</dbReference>
<evidence type="ECO:0000313" key="8">
    <source>
        <dbReference type="EMBL" id="GFS23424.1"/>
    </source>
</evidence>
<evidence type="ECO:0000313" key="9">
    <source>
        <dbReference type="Proteomes" id="UP000762676"/>
    </source>
</evidence>
<dbReference type="PANTHER" id="PTHR43385">
    <property type="entry name" value="RIBOFLAVIN TRANSPORTER RIBJ"/>
    <property type="match status" value="1"/>
</dbReference>
<keyword evidence="4 7" id="KW-1133">Transmembrane helix</keyword>
<feature type="transmembrane region" description="Helical" evidence="7">
    <location>
        <begin position="468"/>
        <end position="488"/>
    </location>
</feature>
<dbReference type="GO" id="GO:0016020">
    <property type="term" value="C:membrane"/>
    <property type="evidence" value="ECO:0007669"/>
    <property type="project" value="UniProtKB-SubCell"/>
</dbReference>
<keyword evidence="3 7" id="KW-0812">Transmembrane</keyword>
<feature type="transmembrane region" description="Helical" evidence="7">
    <location>
        <begin position="494"/>
        <end position="517"/>
    </location>
</feature>
<accession>A0AAV4JMT6</accession>
<feature type="transmembrane region" description="Helical" evidence="7">
    <location>
        <begin position="31"/>
        <end position="50"/>
    </location>
</feature>
<dbReference type="AlphaFoldDB" id="A0AAV4JMT6"/>
<feature type="transmembrane region" description="Helical" evidence="7">
    <location>
        <begin position="217"/>
        <end position="236"/>
    </location>
</feature>
<proteinExistence type="predicted"/>
<dbReference type="SUPFAM" id="SSF103473">
    <property type="entry name" value="MFS general substrate transporter"/>
    <property type="match status" value="1"/>
</dbReference>
<feature type="transmembrane region" description="Helical" evidence="7">
    <location>
        <begin position="409"/>
        <end position="427"/>
    </location>
</feature>
<keyword evidence="2" id="KW-0813">Transport</keyword>
<dbReference type="InterPro" id="IPR052983">
    <property type="entry name" value="MFS_Riboflavin_Transporter"/>
</dbReference>
<evidence type="ECO:0000256" key="2">
    <source>
        <dbReference type="ARBA" id="ARBA00022448"/>
    </source>
</evidence>